<evidence type="ECO:0000313" key="2">
    <source>
        <dbReference type="EMBL" id="GFS03066.1"/>
    </source>
</evidence>
<evidence type="ECO:0000256" key="1">
    <source>
        <dbReference type="SAM" id="MobiDB-lite"/>
    </source>
</evidence>
<accession>A0AAV4I2Z4</accession>
<dbReference type="InterPro" id="IPR009003">
    <property type="entry name" value="Peptidase_S1_PA"/>
</dbReference>
<dbReference type="Proteomes" id="UP000762676">
    <property type="component" value="Unassembled WGS sequence"/>
</dbReference>
<evidence type="ECO:0000313" key="3">
    <source>
        <dbReference type="Proteomes" id="UP000762676"/>
    </source>
</evidence>
<organism evidence="2 3">
    <name type="scientific">Elysia marginata</name>
    <dbReference type="NCBI Taxonomy" id="1093978"/>
    <lineage>
        <taxon>Eukaryota</taxon>
        <taxon>Metazoa</taxon>
        <taxon>Spiralia</taxon>
        <taxon>Lophotrochozoa</taxon>
        <taxon>Mollusca</taxon>
        <taxon>Gastropoda</taxon>
        <taxon>Heterobranchia</taxon>
        <taxon>Euthyneura</taxon>
        <taxon>Panpulmonata</taxon>
        <taxon>Sacoglossa</taxon>
        <taxon>Placobranchoidea</taxon>
        <taxon>Plakobranchidae</taxon>
        <taxon>Elysia</taxon>
    </lineage>
</organism>
<keyword evidence="3" id="KW-1185">Reference proteome</keyword>
<protein>
    <recommendedName>
        <fullName evidence="4">Peptidase S1 domain-containing protein</fullName>
    </recommendedName>
</protein>
<evidence type="ECO:0008006" key="4">
    <source>
        <dbReference type="Google" id="ProtNLM"/>
    </source>
</evidence>
<reference evidence="2 3" key="1">
    <citation type="journal article" date="2021" name="Elife">
        <title>Chloroplast acquisition without the gene transfer in kleptoplastic sea slugs, Plakobranchus ocellatus.</title>
        <authorList>
            <person name="Maeda T."/>
            <person name="Takahashi S."/>
            <person name="Yoshida T."/>
            <person name="Shimamura S."/>
            <person name="Takaki Y."/>
            <person name="Nagai Y."/>
            <person name="Toyoda A."/>
            <person name="Suzuki Y."/>
            <person name="Arimoto A."/>
            <person name="Ishii H."/>
            <person name="Satoh N."/>
            <person name="Nishiyama T."/>
            <person name="Hasebe M."/>
            <person name="Maruyama T."/>
            <person name="Minagawa J."/>
            <person name="Obokata J."/>
            <person name="Shigenobu S."/>
        </authorList>
    </citation>
    <scope>NUCLEOTIDE SEQUENCE [LARGE SCALE GENOMIC DNA]</scope>
</reference>
<comment type="caution">
    <text evidence="2">The sequence shown here is derived from an EMBL/GenBank/DDBJ whole genome shotgun (WGS) entry which is preliminary data.</text>
</comment>
<feature type="region of interest" description="Disordered" evidence="1">
    <location>
        <begin position="1"/>
        <end position="29"/>
    </location>
</feature>
<dbReference type="EMBL" id="BMAT01005952">
    <property type="protein sequence ID" value="GFS03066.1"/>
    <property type="molecule type" value="Genomic_DNA"/>
</dbReference>
<dbReference type="SUPFAM" id="SSF50494">
    <property type="entry name" value="Trypsin-like serine proteases"/>
    <property type="match status" value="1"/>
</dbReference>
<proteinExistence type="predicted"/>
<gene>
    <name evidence="2" type="ORF">ElyMa_002879200</name>
</gene>
<dbReference type="AlphaFoldDB" id="A0AAV4I2Z4"/>
<sequence>MQSSTSISTHFARGSPKTPQALPALWPSVGNTTSKDARCKVLRRDGNTPSKDTRCKVLRRVGIVSSKDACCNILRKGHHECEIFLSRGYEKEESNFKWKTCRKNPEHETFIAVKDFRKEYLPKLEFTKESFYLNTAIDLTVRLRVRWTSPERQDSDELSECRGTTAQRLGTGFVYFVKGPILTDYDQGDRRIIKKSWKILIKTAQHVVYDTKEAQNTQVDFFYDDKFCDEDGRMKSIYGEGVIETDPTSDSCVMLCNTTDEVLAERVRSALYYWVHEPSDLHLKPISDRELKTKGLFDIETVPPCDRDRDIALIISHPHGQPKQISIGEMRYQFEDGPLVKYNTATCPGSSGALVLVIDRNLHKSCYDWSCMPVHHGSSTSIFSETDEQLNHAYKNTLILKYLKLLTTISKSKAQQLPGRQVQSGTLM</sequence>
<name>A0AAV4I2Z4_9GAST</name>